<keyword evidence="1" id="KW-0472">Membrane</keyword>
<dbReference type="EMBL" id="JAUTDP010000006">
    <property type="protein sequence ID" value="KAK3398878.1"/>
    <property type="molecule type" value="Genomic_DNA"/>
</dbReference>
<accession>A0AAE0PF85</accession>
<reference evidence="2" key="2">
    <citation type="submission" date="2023-07" db="EMBL/GenBank/DDBJ databases">
        <authorList>
            <consortium name="Lawrence Berkeley National Laboratory"/>
            <person name="Haridas S."/>
            <person name="Hensen N."/>
            <person name="Bonometti L."/>
            <person name="Westerberg I."/>
            <person name="Brannstrom I.O."/>
            <person name="Guillou S."/>
            <person name="Cros-Aarteil S."/>
            <person name="Calhoun S."/>
            <person name="Kuo A."/>
            <person name="Mondo S."/>
            <person name="Pangilinan J."/>
            <person name="Riley R."/>
            <person name="LaButti K."/>
            <person name="Andreopoulos B."/>
            <person name="Lipzen A."/>
            <person name="Chen C."/>
            <person name="Yanf M."/>
            <person name="Daum C."/>
            <person name="Ng V."/>
            <person name="Clum A."/>
            <person name="Steindorff A."/>
            <person name="Ohm R."/>
            <person name="Martin F."/>
            <person name="Silar P."/>
            <person name="Natvig D."/>
            <person name="Lalanne C."/>
            <person name="Gautier V."/>
            <person name="Ament-velasquez S.L."/>
            <person name="Kruys A."/>
            <person name="Hutchinson M.I."/>
            <person name="Powell A.J."/>
            <person name="Barry K."/>
            <person name="Miller A.N."/>
            <person name="Grigoriev I.V."/>
            <person name="Debuchy R."/>
            <person name="Gladieux P."/>
            <person name="Thoren M.H."/>
            <person name="Johannesson H."/>
        </authorList>
    </citation>
    <scope>NUCLEOTIDE SEQUENCE</scope>
    <source>
        <strain evidence="2">FGSC 1904</strain>
    </source>
</reference>
<keyword evidence="1" id="KW-1133">Transmembrane helix</keyword>
<feature type="transmembrane region" description="Helical" evidence="1">
    <location>
        <begin position="144"/>
        <end position="162"/>
    </location>
</feature>
<dbReference type="Proteomes" id="UP001281003">
    <property type="component" value="Unassembled WGS sequence"/>
</dbReference>
<keyword evidence="1" id="KW-0812">Transmembrane</keyword>
<evidence type="ECO:0000313" key="2">
    <source>
        <dbReference type="EMBL" id="KAK3398878.1"/>
    </source>
</evidence>
<evidence type="ECO:0000313" key="3">
    <source>
        <dbReference type="Proteomes" id="UP001281003"/>
    </source>
</evidence>
<gene>
    <name evidence="2" type="ORF">B0T20DRAFT_219567</name>
</gene>
<protein>
    <submittedName>
        <fullName evidence="2">Uncharacterized protein</fullName>
    </submittedName>
</protein>
<keyword evidence="3" id="KW-1185">Reference proteome</keyword>
<sequence length="171" mass="18965">MRRQRRFSGPLTAFRGLDDGGGAGCSTTTNSMCLASPFHFIEALFTVENDVSNPMALGQETTRAAAIRASPPTNILMKMHIVHTLTARHPKEHLRSGMMPCSTDQHFPFTTWLGRPSLELRMSSSTSPVSQALLINATQRRRRWLMIFAGFVCFASDIVLHFCCSGRLAHV</sequence>
<proteinExistence type="predicted"/>
<comment type="caution">
    <text evidence="2">The sequence shown here is derived from an EMBL/GenBank/DDBJ whole genome shotgun (WGS) entry which is preliminary data.</text>
</comment>
<evidence type="ECO:0000256" key="1">
    <source>
        <dbReference type="SAM" id="Phobius"/>
    </source>
</evidence>
<name>A0AAE0PF85_SORBR</name>
<dbReference type="AlphaFoldDB" id="A0AAE0PF85"/>
<organism evidence="2 3">
    <name type="scientific">Sordaria brevicollis</name>
    <dbReference type="NCBI Taxonomy" id="83679"/>
    <lineage>
        <taxon>Eukaryota</taxon>
        <taxon>Fungi</taxon>
        <taxon>Dikarya</taxon>
        <taxon>Ascomycota</taxon>
        <taxon>Pezizomycotina</taxon>
        <taxon>Sordariomycetes</taxon>
        <taxon>Sordariomycetidae</taxon>
        <taxon>Sordariales</taxon>
        <taxon>Sordariaceae</taxon>
        <taxon>Sordaria</taxon>
    </lineage>
</organism>
<reference evidence="2" key="1">
    <citation type="journal article" date="2023" name="Mol. Phylogenet. Evol.">
        <title>Genome-scale phylogeny and comparative genomics of the fungal order Sordariales.</title>
        <authorList>
            <person name="Hensen N."/>
            <person name="Bonometti L."/>
            <person name="Westerberg I."/>
            <person name="Brannstrom I.O."/>
            <person name="Guillou S."/>
            <person name="Cros-Aarteil S."/>
            <person name="Calhoun S."/>
            <person name="Haridas S."/>
            <person name="Kuo A."/>
            <person name="Mondo S."/>
            <person name="Pangilinan J."/>
            <person name="Riley R."/>
            <person name="LaButti K."/>
            <person name="Andreopoulos B."/>
            <person name="Lipzen A."/>
            <person name="Chen C."/>
            <person name="Yan M."/>
            <person name="Daum C."/>
            <person name="Ng V."/>
            <person name="Clum A."/>
            <person name="Steindorff A."/>
            <person name="Ohm R.A."/>
            <person name="Martin F."/>
            <person name="Silar P."/>
            <person name="Natvig D.O."/>
            <person name="Lalanne C."/>
            <person name="Gautier V."/>
            <person name="Ament-Velasquez S.L."/>
            <person name="Kruys A."/>
            <person name="Hutchinson M.I."/>
            <person name="Powell A.J."/>
            <person name="Barry K."/>
            <person name="Miller A.N."/>
            <person name="Grigoriev I.V."/>
            <person name="Debuchy R."/>
            <person name="Gladieux P."/>
            <person name="Hiltunen Thoren M."/>
            <person name="Johannesson H."/>
        </authorList>
    </citation>
    <scope>NUCLEOTIDE SEQUENCE</scope>
    <source>
        <strain evidence="2">FGSC 1904</strain>
    </source>
</reference>